<keyword evidence="4" id="KW-1185">Reference proteome</keyword>
<dbReference type="Proteomes" id="UP001152300">
    <property type="component" value="Unassembled WGS sequence"/>
</dbReference>
<evidence type="ECO:0000256" key="2">
    <source>
        <dbReference type="SAM" id="MobiDB-lite"/>
    </source>
</evidence>
<keyword evidence="1" id="KW-0175">Coiled coil</keyword>
<feature type="region of interest" description="Disordered" evidence="2">
    <location>
        <begin position="200"/>
        <end position="242"/>
    </location>
</feature>
<evidence type="ECO:0000256" key="1">
    <source>
        <dbReference type="SAM" id="Coils"/>
    </source>
</evidence>
<comment type="caution">
    <text evidence="3">The sequence shown here is derived from an EMBL/GenBank/DDBJ whole genome shotgun (WGS) entry which is preliminary data.</text>
</comment>
<feature type="coiled-coil region" evidence="1">
    <location>
        <begin position="315"/>
        <end position="342"/>
    </location>
</feature>
<proteinExistence type="predicted"/>
<sequence length="471" mass="53398">MLRRLIEGLSCIFLEGLQQDHTLQNMDRHNIVLGEFDSDPPLSSLRASPVPFSTGKDDGTQDRTNISAETCSFSKVIIDPSCVVGVAPSWDKAKGRIEELEKEFPDDLPYIITYEKKCLEMICQECNRNLKLEGANIGNIRKHANGICHGIKVKRRLDSKGLKEVLTSEVEARNRIINNSAEPISKLEARHERTLLNQQQKEFSQQNLSKGGPPESFDDLDGERRPSKRRRLSPALPMENHDLQSKNAQTAVCVPQVSKKSKVSPAVSERSAPMSESIATEIFQRLTDIEHQHERDMVKQIDRIHRIGSTLIGLEKLSGERLESLERNAKEQRNETKNLRAVFDSFTKLHNDNDRDLARAVTQHDRLIEDFEIRDDTSPLETKVRLANVEGKLEEQKDITDNLANLLSNVGVKLEGQKEVTENLAHVFANIENELKGVKKETENLMTRCHWTATPQEANRNSRTDDIHISL</sequence>
<accession>A0A9X0B106</accession>
<organism evidence="3 4">
    <name type="scientific">Sclerotinia nivalis</name>
    <dbReference type="NCBI Taxonomy" id="352851"/>
    <lineage>
        <taxon>Eukaryota</taxon>
        <taxon>Fungi</taxon>
        <taxon>Dikarya</taxon>
        <taxon>Ascomycota</taxon>
        <taxon>Pezizomycotina</taxon>
        <taxon>Leotiomycetes</taxon>
        <taxon>Helotiales</taxon>
        <taxon>Sclerotiniaceae</taxon>
        <taxon>Sclerotinia</taxon>
    </lineage>
</organism>
<dbReference type="EMBL" id="JAPEIS010000001">
    <property type="protein sequence ID" value="KAJ8071758.1"/>
    <property type="molecule type" value="Genomic_DNA"/>
</dbReference>
<evidence type="ECO:0000313" key="3">
    <source>
        <dbReference type="EMBL" id="KAJ8071758.1"/>
    </source>
</evidence>
<gene>
    <name evidence="3" type="ORF">OCU04_002074</name>
</gene>
<evidence type="ECO:0000313" key="4">
    <source>
        <dbReference type="Proteomes" id="UP001152300"/>
    </source>
</evidence>
<name>A0A9X0B106_9HELO</name>
<reference evidence="3" key="1">
    <citation type="submission" date="2022-11" db="EMBL/GenBank/DDBJ databases">
        <title>Genome Resource of Sclerotinia nivalis Strain SnTB1, a Plant Pathogen Isolated from American Ginseng.</title>
        <authorList>
            <person name="Fan S."/>
        </authorList>
    </citation>
    <scope>NUCLEOTIDE SEQUENCE</scope>
    <source>
        <strain evidence="3">SnTB1</strain>
    </source>
</reference>
<dbReference type="OrthoDB" id="3562994at2759"/>
<feature type="compositionally biased region" description="Polar residues" evidence="2">
    <location>
        <begin position="200"/>
        <end position="209"/>
    </location>
</feature>
<dbReference type="AlphaFoldDB" id="A0A9X0B106"/>
<protein>
    <submittedName>
        <fullName evidence="3">Uncharacterized protein</fullName>
    </submittedName>
</protein>